<accession>A0A1T5JEN1</accession>
<keyword evidence="1" id="KW-0472">Membrane</keyword>
<name>A0A1T5JEN1_9FIRM</name>
<dbReference type="Gene3D" id="3.10.310.50">
    <property type="match status" value="1"/>
</dbReference>
<keyword evidence="4" id="KW-1185">Reference proteome</keyword>
<dbReference type="OrthoDB" id="9810918at2"/>
<dbReference type="PANTHER" id="PTHR30373:SF2">
    <property type="entry name" value="UPF0603 PROTEIN YGCG"/>
    <property type="match status" value="1"/>
</dbReference>
<dbReference type="PANTHER" id="PTHR30373">
    <property type="entry name" value="UPF0603 PROTEIN YGCG"/>
    <property type="match status" value="1"/>
</dbReference>
<dbReference type="EMBL" id="FUZT01000002">
    <property type="protein sequence ID" value="SKC49921.1"/>
    <property type="molecule type" value="Genomic_DNA"/>
</dbReference>
<dbReference type="Pfam" id="PF04536">
    <property type="entry name" value="TPM_phosphatase"/>
    <property type="match status" value="1"/>
</dbReference>
<sequence length="262" mass="28636">MFKRKAISVLTLIFVLLSSIIVFSQTELPRPAQEFYVADYAGVLSQDVKQIIRDTNLKYEATPEAPQIVVATVPNMQGMDVVTYTVELFEEWQIGNKEYSNGVLLLLSLEERNVRIEVGYGLEGAISDSKTGDILDSVIPQLSEGNYSEGLLSAFYQIVEEVNTEYGYEDSAIIDKSTRDNLTPRNNTSTNRRISTLGNAIIALFILALIWFDSKFLGGFILRTILWLLFFGRGGGRGGGGFGGGSFGGGGRSGGGGADREF</sequence>
<dbReference type="InterPro" id="IPR007621">
    <property type="entry name" value="TPM_dom"/>
</dbReference>
<feature type="transmembrane region" description="Helical" evidence="1">
    <location>
        <begin position="194"/>
        <end position="212"/>
    </location>
</feature>
<reference evidence="3 4" key="1">
    <citation type="submission" date="2017-02" db="EMBL/GenBank/DDBJ databases">
        <authorList>
            <person name="Peterson S.W."/>
        </authorList>
    </citation>
    <scope>NUCLEOTIDE SEQUENCE [LARGE SCALE GENOMIC DNA]</scope>
    <source>
        <strain evidence="3 4">M1</strain>
    </source>
</reference>
<dbReference type="STRING" id="36842.SAMN02194393_01143"/>
<feature type="domain" description="TPM" evidence="2">
    <location>
        <begin position="37"/>
        <end position="160"/>
    </location>
</feature>
<dbReference type="AlphaFoldDB" id="A0A1T5JEN1"/>
<evidence type="ECO:0000313" key="3">
    <source>
        <dbReference type="EMBL" id="SKC49921.1"/>
    </source>
</evidence>
<dbReference type="Proteomes" id="UP000190285">
    <property type="component" value="Unassembled WGS sequence"/>
</dbReference>
<evidence type="ECO:0000256" key="1">
    <source>
        <dbReference type="SAM" id="Phobius"/>
    </source>
</evidence>
<evidence type="ECO:0000313" key="4">
    <source>
        <dbReference type="Proteomes" id="UP000190285"/>
    </source>
</evidence>
<keyword evidence="1" id="KW-0812">Transmembrane</keyword>
<organism evidence="3 4">
    <name type="scientific">Maledivibacter halophilus</name>
    <dbReference type="NCBI Taxonomy" id="36842"/>
    <lineage>
        <taxon>Bacteria</taxon>
        <taxon>Bacillati</taxon>
        <taxon>Bacillota</taxon>
        <taxon>Clostridia</taxon>
        <taxon>Peptostreptococcales</taxon>
        <taxon>Caminicellaceae</taxon>
        <taxon>Maledivibacter</taxon>
    </lineage>
</organism>
<protein>
    <recommendedName>
        <fullName evidence="2">TPM domain-containing protein</fullName>
    </recommendedName>
</protein>
<evidence type="ECO:0000259" key="2">
    <source>
        <dbReference type="Pfam" id="PF04536"/>
    </source>
</evidence>
<gene>
    <name evidence="3" type="ORF">SAMN02194393_01143</name>
</gene>
<keyword evidence="1" id="KW-1133">Transmembrane helix</keyword>
<proteinExistence type="predicted"/>
<dbReference type="RefSeq" id="WP_079489983.1">
    <property type="nucleotide sequence ID" value="NZ_FUZT01000002.1"/>
</dbReference>